<accession>A0A438D6E1</accession>
<gene>
    <name evidence="1" type="ORF">CK203_093178</name>
</gene>
<proteinExistence type="predicted"/>
<evidence type="ECO:0000313" key="2">
    <source>
        <dbReference type="Proteomes" id="UP000288805"/>
    </source>
</evidence>
<dbReference type="EMBL" id="QGNW01001771">
    <property type="protein sequence ID" value="RVW31078.1"/>
    <property type="molecule type" value="Genomic_DNA"/>
</dbReference>
<comment type="caution">
    <text evidence="1">The sequence shown here is derived from an EMBL/GenBank/DDBJ whole genome shotgun (WGS) entry which is preliminary data.</text>
</comment>
<sequence>MQEELIALYSNNTWHLINIDIIDSKWVYHMITRKMAQESATMLDPRGFTQDLGLDYDETFSLVVKPTSICIILSSHCLPLDYQAI</sequence>
<dbReference type="AlphaFoldDB" id="A0A438D6E1"/>
<reference evidence="1 2" key="1">
    <citation type="journal article" date="2018" name="PLoS Genet.">
        <title>Population sequencing reveals clonal diversity and ancestral inbreeding in the grapevine cultivar Chardonnay.</title>
        <authorList>
            <person name="Roach M.J."/>
            <person name="Johnson D.L."/>
            <person name="Bohlmann J."/>
            <person name="van Vuuren H.J."/>
            <person name="Jones S.J."/>
            <person name="Pretorius I.S."/>
            <person name="Schmidt S.A."/>
            <person name="Borneman A.R."/>
        </authorList>
    </citation>
    <scope>NUCLEOTIDE SEQUENCE [LARGE SCALE GENOMIC DNA]</scope>
    <source>
        <strain evidence="2">cv. Chardonnay</strain>
        <tissue evidence="1">Leaf</tissue>
    </source>
</reference>
<evidence type="ECO:0000313" key="1">
    <source>
        <dbReference type="EMBL" id="RVW31078.1"/>
    </source>
</evidence>
<protein>
    <recommendedName>
        <fullName evidence="3">Retrovirus-related Pol polyprotein from transposon TNT 1-94</fullName>
    </recommendedName>
</protein>
<organism evidence="1 2">
    <name type="scientific">Vitis vinifera</name>
    <name type="common">Grape</name>
    <dbReference type="NCBI Taxonomy" id="29760"/>
    <lineage>
        <taxon>Eukaryota</taxon>
        <taxon>Viridiplantae</taxon>
        <taxon>Streptophyta</taxon>
        <taxon>Embryophyta</taxon>
        <taxon>Tracheophyta</taxon>
        <taxon>Spermatophyta</taxon>
        <taxon>Magnoliopsida</taxon>
        <taxon>eudicotyledons</taxon>
        <taxon>Gunneridae</taxon>
        <taxon>Pentapetalae</taxon>
        <taxon>rosids</taxon>
        <taxon>Vitales</taxon>
        <taxon>Vitaceae</taxon>
        <taxon>Viteae</taxon>
        <taxon>Vitis</taxon>
    </lineage>
</organism>
<name>A0A438D6E1_VITVI</name>
<evidence type="ECO:0008006" key="3">
    <source>
        <dbReference type="Google" id="ProtNLM"/>
    </source>
</evidence>
<dbReference type="Proteomes" id="UP000288805">
    <property type="component" value="Unassembled WGS sequence"/>
</dbReference>